<feature type="domain" description="HTH-like" evidence="1">
    <location>
        <begin position="41"/>
        <end position="97"/>
    </location>
</feature>
<proteinExistence type="predicted"/>
<sequence length="127" mass="14856">MKELILKGKKNIRRLCSIAGVSTKCYYAFIKGPTEKEISDESLKVIIKNLQNSYDNSLGYRKMTDRLKTDYDINIGKKKVLDLMNKADALSEVKRRHYSEEYYLTRRQMKDNIPPDLIGRNFFALEP</sequence>
<reference evidence="2 3" key="1">
    <citation type="submission" date="2019-08" db="EMBL/GenBank/DDBJ databases">
        <title>In-depth cultivation of the pig gut microbiome towards novel bacterial diversity and tailored functional studies.</title>
        <authorList>
            <person name="Wylensek D."/>
            <person name="Hitch T.C.A."/>
            <person name="Clavel T."/>
        </authorList>
    </citation>
    <scope>NUCLEOTIDE SEQUENCE [LARGE SCALE GENOMIC DNA]</scope>
    <source>
        <strain evidence="2 3">NM-380-WT-3C1</strain>
    </source>
</reference>
<accession>A0A7X2PE86</accession>
<organism evidence="2 3">
    <name type="scientific">Bullifex porci</name>
    <dbReference type="NCBI Taxonomy" id="2606638"/>
    <lineage>
        <taxon>Bacteria</taxon>
        <taxon>Pseudomonadati</taxon>
        <taxon>Spirochaetota</taxon>
        <taxon>Spirochaetia</taxon>
        <taxon>Spirochaetales</taxon>
        <taxon>Spirochaetaceae</taxon>
        <taxon>Bullifex</taxon>
    </lineage>
</organism>
<dbReference type="AlphaFoldDB" id="A0A7X2PE86"/>
<evidence type="ECO:0000313" key="2">
    <source>
        <dbReference type="EMBL" id="MSU07316.1"/>
    </source>
</evidence>
<dbReference type="Proteomes" id="UP000460549">
    <property type="component" value="Unassembled WGS sequence"/>
</dbReference>
<gene>
    <name evidence="2" type="ORF">FYJ80_11210</name>
</gene>
<evidence type="ECO:0000259" key="1">
    <source>
        <dbReference type="Pfam" id="PF13276"/>
    </source>
</evidence>
<dbReference type="Pfam" id="PF13276">
    <property type="entry name" value="HTH_21"/>
    <property type="match status" value="1"/>
</dbReference>
<dbReference type="EMBL" id="VUNN01000038">
    <property type="protein sequence ID" value="MSU07316.1"/>
    <property type="molecule type" value="Genomic_DNA"/>
</dbReference>
<dbReference type="InterPro" id="IPR025948">
    <property type="entry name" value="HTH-like_dom"/>
</dbReference>
<keyword evidence="3" id="KW-1185">Reference proteome</keyword>
<comment type="caution">
    <text evidence="2">The sequence shown here is derived from an EMBL/GenBank/DDBJ whole genome shotgun (WGS) entry which is preliminary data.</text>
</comment>
<name>A0A7X2PE86_9SPIO</name>
<dbReference type="RefSeq" id="WP_328596788.1">
    <property type="nucleotide sequence ID" value="NZ_VUNN01000038.1"/>
</dbReference>
<protein>
    <submittedName>
        <fullName evidence="2">Transposase</fullName>
    </submittedName>
</protein>
<evidence type="ECO:0000313" key="3">
    <source>
        <dbReference type="Proteomes" id="UP000460549"/>
    </source>
</evidence>